<evidence type="ECO:0000313" key="5">
    <source>
        <dbReference type="EMBL" id="MDW8645322.1"/>
    </source>
</evidence>
<evidence type="ECO:0000313" key="4">
    <source>
        <dbReference type="EMBL" id="CYU51574.1"/>
    </source>
</evidence>
<dbReference type="EMBL" id="FIGH01000001">
    <property type="protein sequence ID" value="CYU31658.1"/>
    <property type="molecule type" value="Genomic_DNA"/>
</dbReference>
<name>A0A0Z8CUA9_STRSU</name>
<dbReference type="EMBL" id="JAUTFL010000006">
    <property type="protein sequence ID" value="MDW8645322.1"/>
    <property type="molecule type" value="Genomic_DNA"/>
</dbReference>
<feature type="compositionally biased region" description="Low complexity" evidence="1">
    <location>
        <begin position="31"/>
        <end position="47"/>
    </location>
</feature>
<dbReference type="RefSeq" id="WP_044677911.1">
    <property type="nucleotide sequence ID" value="NZ_CEDH01000048.1"/>
</dbReference>
<evidence type="ECO:0000313" key="7">
    <source>
        <dbReference type="Proteomes" id="UP000074664"/>
    </source>
</evidence>
<dbReference type="Proteomes" id="UP000074664">
    <property type="component" value="Unassembled WGS sequence"/>
</dbReference>
<reference evidence="6 7" key="1">
    <citation type="submission" date="2016-02" db="EMBL/GenBank/DDBJ databases">
        <authorList>
            <consortium name="Pathogen Informatics"/>
        </authorList>
    </citation>
    <scope>NUCLEOTIDE SEQUENCE [LARGE SCALE GENOMIC DNA]</scope>
    <source>
        <strain evidence="3 7">LSS30</strain>
        <strain evidence="4 6">LSS31</strain>
    </source>
</reference>
<dbReference type="EMBL" id="FIGG01000002">
    <property type="protein sequence ID" value="CYU51574.1"/>
    <property type="molecule type" value="Genomic_DNA"/>
</dbReference>
<feature type="region of interest" description="Disordered" evidence="1">
    <location>
        <begin position="26"/>
        <end position="60"/>
    </location>
</feature>
<reference evidence="5" key="2">
    <citation type="submission" date="2023-07" db="EMBL/GenBank/DDBJ databases">
        <title>Characterization of virulence traits, antimicrobial resistance genes carried by mobile genetic elements and competence in Streptococcus suis strains isolated in France.</title>
        <authorList>
            <person name="Dechene-Tempier M."/>
            <person name="Marois-Crehan C."/>
            <person name="De Boisseson C."/>
            <person name="Lucas P."/>
            <person name="Bougeard S."/>
            <person name="Libante V."/>
            <person name="Payot S."/>
        </authorList>
    </citation>
    <scope>NUCLEOTIDE SEQUENCE</scope>
    <source>
        <strain evidence="5">1551</strain>
    </source>
</reference>
<dbReference type="PROSITE" id="PS51257">
    <property type="entry name" value="PROKAR_LIPOPROTEIN"/>
    <property type="match status" value="1"/>
</dbReference>
<feature type="chain" id="PRO_5042331197" evidence="2">
    <location>
        <begin position="20"/>
        <end position="348"/>
    </location>
</feature>
<evidence type="ECO:0000313" key="6">
    <source>
        <dbReference type="Proteomes" id="UP000072530"/>
    </source>
</evidence>
<keyword evidence="4" id="KW-0449">Lipoprotein</keyword>
<evidence type="ECO:0000313" key="3">
    <source>
        <dbReference type="EMBL" id="CYU31658.1"/>
    </source>
</evidence>
<evidence type="ECO:0000256" key="1">
    <source>
        <dbReference type="SAM" id="MobiDB-lite"/>
    </source>
</evidence>
<accession>A0A0Z8CUA9</accession>
<gene>
    <name evidence="3" type="ORF">ERS132392_00252</name>
    <name evidence="4" type="ORF">ERS132393_00821</name>
    <name evidence="5" type="ORF">Q7V66_04045</name>
</gene>
<keyword evidence="2" id="KW-0732">Signal</keyword>
<proteinExistence type="predicted"/>
<protein>
    <submittedName>
        <fullName evidence="3 4">Lipoprotein</fullName>
    </submittedName>
</protein>
<organism evidence="4 6">
    <name type="scientific">Streptococcus suis</name>
    <dbReference type="NCBI Taxonomy" id="1307"/>
    <lineage>
        <taxon>Bacteria</taxon>
        <taxon>Bacillati</taxon>
        <taxon>Bacillota</taxon>
        <taxon>Bacilli</taxon>
        <taxon>Lactobacillales</taxon>
        <taxon>Streptococcaceae</taxon>
        <taxon>Streptococcus</taxon>
    </lineage>
</organism>
<dbReference type="Proteomes" id="UP000072530">
    <property type="component" value="Unassembled WGS sequence"/>
</dbReference>
<dbReference type="AlphaFoldDB" id="A0A0Z8CUA9"/>
<sequence length="348" mass="39847">MKKYLLKLLLATSTLSLVACGQTEQTSQVNQETSSSTQKVTESSSTTKSEKVTPADYSPLPDDLVVEENVKKALQAYVGVYQITQKQEVDGRIWEVKFEIEITKDGYYTAYTESQQIDEIQNGGGTLYVNDKGEFDIIRKTARLSSGVATMSYGQLELSEPRRLYQQYVDENGEILPYFTTGGSKYVELPHGKVMLVDGTVKYGDSEHPENAVILEKKNKASSAIQYTYYQIKQYSDSINSDKESYKFESFNEFVQAMRLDSSDISYLQKSYKIVDPNSLTGYYTEDNQEITNIKYAYVLQRENEKEVYYVYDGQGIYELIVNEKGQKVARTSYTSERIRDFVEYKIR</sequence>
<feature type="signal peptide" evidence="2">
    <location>
        <begin position="1"/>
        <end position="19"/>
    </location>
</feature>
<dbReference type="Proteomes" id="UP001276229">
    <property type="component" value="Unassembled WGS sequence"/>
</dbReference>
<evidence type="ECO:0000256" key="2">
    <source>
        <dbReference type="SAM" id="SignalP"/>
    </source>
</evidence>